<evidence type="ECO:0000313" key="3">
    <source>
        <dbReference type="Proteomes" id="UP000011592"/>
    </source>
</evidence>
<organism evidence="2 3">
    <name type="scientific">Natrinema gari JCM 14663</name>
    <dbReference type="NCBI Taxonomy" id="1230459"/>
    <lineage>
        <taxon>Archaea</taxon>
        <taxon>Methanobacteriati</taxon>
        <taxon>Methanobacteriota</taxon>
        <taxon>Stenosarchaea group</taxon>
        <taxon>Halobacteria</taxon>
        <taxon>Halobacteriales</taxon>
        <taxon>Natrialbaceae</taxon>
        <taxon>Natrinema</taxon>
    </lineage>
</organism>
<dbReference type="Proteomes" id="UP000011592">
    <property type="component" value="Unassembled WGS sequence"/>
</dbReference>
<dbReference type="PATRIC" id="fig|1230459.4.peg.3006"/>
<name>L9YTG9_9EURY</name>
<evidence type="ECO:0000313" key="2">
    <source>
        <dbReference type="EMBL" id="ELY77429.1"/>
    </source>
</evidence>
<keyword evidence="3" id="KW-1185">Reference proteome</keyword>
<sequence>MFAFAPPLQMGGGEYLYLALIFLLLVIVAAVGARGVAGISMEIERIFVLVFIILAVIALLL</sequence>
<proteinExistence type="predicted"/>
<evidence type="ECO:0000256" key="1">
    <source>
        <dbReference type="SAM" id="Phobius"/>
    </source>
</evidence>
<dbReference type="AlphaFoldDB" id="L9YTG9"/>
<feature type="transmembrane region" description="Helical" evidence="1">
    <location>
        <begin position="15"/>
        <end position="36"/>
    </location>
</feature>
<accession>L9YTG9</accession>
<protein>
    <submittedName>
        <fullName evidence="2">Uncharacterized protein</fullName>
    </submittedName>
</protein>
<dbReference type="EMBL" id="AOIJ01000061">
    <property type="protein sequence ID" value="ELY77429.1"/>
    <property type="molecule type" value="Genomic_DNA"/>
</dbReference>
<keyword evidence="1" id="KW-1133">Transmembrane helix</keyword>
<gene>
    <name evidence="2" type="ORF">C486_15034</name>
</gene>
<reference evidence="2 3" key="1">
    <citation type="journal article" date="2014" name="PLoS Genet.">
        <title>Phylogenetically driven sequencing of extremely halophilic archaea reveals strategies for static and dynamic osmo-response.</title>
        <authorList>
            <person name="Becker E.A."/>
            <person name="Seitzer P.M."/>
            <person name="Tritt A."/>
            <person name="Larsen D."/>
            <person name="Krusor M."/>
            <person name="Yao A.I."/>
            <person name="Wu D."/>
            <person name="Madern D."/>
            <person name="Eisen J.A."/>
            <person name="Darling A.E."/>
            <person name="Facciotti M.T."/>
        </authorList>
    </citation>
    <scope>NUCLEOTIDE SEQUENCE [LARGE SCALE GENOMIC DNA]</scope>
    <source>
        <strain evidence="2 3">JCM 14663</strain>
    </source>
</reference>
<dbReference type="RefSeq" id="WP_008457300.1">
    <property type="nucleotide sequence ID" value="NZ_AOIJ01000061.1"/>
</dbReference>
<feature type="transmembrane region" description="Helical" evidence="1">
    <location>
        <begin position="43"/>
        <end position="60"/>
    </location>
</feature>
<comment type="caution">
    <text evidence="2">The sequence shown here is derived from an EMBL/GenBank/DDBJ whole genome shotgun (WGS) entry which is preliminary data.</text>
</comment>
<keyword evidence="1" id="KW-0472">Membrane</keyword>
<keyword evidence="1" id="KW-0812">Transmembrane</keyword>